<evidence type="ECO:0000313" key="2">
    <source>
        <dbReference type="EMBL" id="KAK8407270.1"/>
    </source>
</evidence>
<gene>
    <name evidence="2" type="ORF">O3P69_002077</name>
</gene>
<organism evidence="2 3">
    <name type="scientific">Scylla paramamosain</name>
    <name type="common">Mud crab</name>
    <dbReference type="NCBI Taxonomy" id="85552"/>
    <lineage>
        <taxon>Eukaryota</taxon>
        <taxon>Metazoa</taxon>
        <taxon>Ecdysozoa</taxon>
        <taxon>Arthropoda</taxon>
        <taxon>Crustacea</taxon>
        <taxon>Multicrustacea</taxon>
        <taxon>Malacostraca</taxon>
        <taxon>Eumalacostraca</taxon>
        <taxon>Eucarida</taxon>
        <taxon>Decapoda</taxon>
        <taxon>Pleocyemata</taxon>
        <taxon>Brachyura</taxon>
        <taxon>Eubrachyura</taxon>
        <taxon>Portunoidea</taxon>
        <taxon>Portunidae</taxon>
        <taxon>Portuninae</taxon>
        <taxon>Scylla</taxon>
    </lineage>
</organism>
<sequence>MQSPAYQLTYLLAPQPTRPYQISNKNKNKADASLEKSYPSSKDEITAPFWRTPCQILRHFCKQNPPGSRSRLPGGQLTPPACTSLIGLEKERESYQPSSHHEFFYQARRTHVTHVTGILHKGGEECHQ</sequence>
<reference evidence="2 3" key="1">
    <citation type="submission" date="2023-03" db="EMBL/GenBank/DDBJ databases">
        <title>High-quality genome of Scylla paramamosain provides insights in environmental adaptation.</title>
        <authorList>
            <person name="Zhang L."/>
        </authorList>
    </citation>
    <scope>NUCLEOTIDE SEQUENCE [LARGE SCALE GENOMIC DNA]</scope>
    <source>
        <strain evidence="2">LZ_2023a</strain>
        <tissue evidence="2">Muscle</tissue>
    </source>
</reference>
<keyword evidence="3" id="KW-1185">Reference proteome</keyword>
<accession>A0AAW0V5Q9</accession>
<comment type="caution">
    <text evidence="2">The sequence shown here is derived from an EMBL/GenBank/DDBJ whole genome shotgun (WGS) entry which is preliminary data.</text>
</comment>
<dbReference type="AlphaFoldDB" id="A0AAW0V5Q9"/>
<evidence type="ECO:0000313" key="3">
    <source>
        <dbReference type="Proteomes" id="UP001487740"/>
    </source>
</evidence>
<proteinExistence type="predicted"/>
<dbReference type="EMBL" id="JARAKH010000001">
    <property type="protein sequence ID" value="KAK8407270.1"/>
    <property type="molecule type" value="Genomic_DNA"/>
</dbReference>
<evidence type="ECO:0000256" key="1">
    <source>
        <dbReference type="SAM" id="MobiDB-lite"/>
    </source>
</evidence>
<dbReference type="Proteomes" id="UP001487740">
    <property type="component" value="Unassembled WGS sequence"/>
</dbReference>
<name>A0AAW0V5Q9_SCYPA</name>
<protein>
    <submittedName>
        <fullName evidence="2">Uncharacterized protein</fullName>
    </submittedName>
</protein>
<feature type="region of interest" description="Disordered" evidence="1">
    <location>
        <begin position="17"/>
        <end position="39"/>
    </location>
</feature>